<accession>A0ABQ7QL11</accession>
<keyword evidence="3" id="KW-1133">Transmembrane helix</keyword>
<evidence type="ECO:0000313" key="11">
    <source>
        <dbReference type="EMBL" id="KAG7305911.1"/>
    </source>
</evidence>
<evidence type="ECO:0000256" key="3">
    <source>
        <dbReference type="ARBA" id="ARBA00022989"/>
    </source>
</evidence>
<reference evidence="11 12" key="1">
    <citation type="submission" date="2021-06" db="EMBL/GenBank/DDBJ databases">
        <title>A haploid diamondback moth (Plutella xylostella L.) genome assembly resolves 31 chromosomes and identifies a diamide resistance mutation.</title>
        <authorList>
            <person name="Ward C.M."/>
            <person name="Perry K.D."/>
            <person name="Baker G."/>
            <person name="Powis K."/>
            <person name="Heckel D.G."/>
            <person name="Baxter S.W."/>
        </authorList>
    </citation>
    <scope>NUCLEOTIDE SEQUENCE [LARGE SCALE GENOMIC DNA]</scope>
    <source>
        <strain evidence="11 12">LV</strain>
        <tissue evidence="11">Single pupa</tissue>
    </source>
</reference>
<dbReference type="Gene3D" id="3.40.50.2300">
    <property type="match status" value="2"/>
</dbReference>
<evidence type="ECO:0000256" key="8">
    <source>
        <dbReference type="ARBA" id="ARBA00023224"/>
    </source>
</evidence>
<dbReference type="SUPFAM" id="SSF53822">
    <property type="entry name" value="Periplasmic binding protein-like I"/>
    <property type="match status" value="1"/>
</dbReference>
<comment type="caution">
    <text evidence="11">The sequence shown here is derived from an EMBL/GenBank/DDBJ whole genome shotgun (WGS) entry which is preliminary data.</text>
</comment>
<dbReference type="InterPro" id="IPR002455">
    <property type="entry name" value="GPCR3_GABA-B"/>
</dbReference>
<name>A0ABQ7QL11_PLUXY</name>
<evidence type="ECO:0000256" key="5">
    <source>
        <dbReference type="ARBA" id="ARBA00023136"/>
    </source>
</evidence>
<evidence type="ECO:0000256" key="9">
    <source>
        <dbReference type="SAM" id="SignalP"/>
    </source>
</evidence>
<feature type="chain" id="PRO_5047126976" description="Receptor ligand binding region domain-containing protein" evidence="9">
    <location>
        <begin position="41"/>
        <end position="411"/>
    </location>
</feature>
<keyword evidence="2" id="KW-0812">Transmembrane</keyword>
<keyword evidence="12" id="KW-1185">Reference proteome</keyword>
<proteinExistence type="predicted"/>
<feature type="non-terminal residue" evidence="11">
    <location>
        <position position="411"/>
    </location>
</feature>
<evidence type="ECO:0000313" key="12">
    <source>
        <dbReference type="Proteomes" id="UP000823941"/>
    </source>
</evidence>
<keyword evidence="4" id="KW-0297">G-protein coupled receptor</keyword>
<dbReference type="InterPro" id="IPR001828">
    <property type="entry name" value="ANF_lig-bd_rcpt"/>
</dbReference>
<keyword evidence="9" id="KW-0732">Signal</keyword>
<evidence type="ECO:0000256" key="6">
    <source>
        <dbReference type="ARBA" id="ARBA00023170"/>
    </source>
</evidence>
<keyword evidence="7" id="KW-0325">Glycoprotein</keyword>
<feature type="signal peptide" evidence="9">
    <location>
        <begin position="1"/>
        <end position="40"/>
    </location>
</feature>
<evidence type="ECO:0000256" key="2">
    <source>
        <dbReference type="ARBA" id="ARBA00022692"/>
    </source>
</evidence>
<keyword evidence="8" id="KW-0807">Transducer</keyword>
<comment type="subcellular location">
    <subcellularLocation>
        <location evidence="1">Membrane</location>
    </subcellularLocation>
</comment>
<evidence type="ECO:0000259" key="10">
    <source>
        <dbReference type="Pfam" id="PF01094"/>
    </source>
</evidence>
<dbReference type="InterPro" id="IPR028082">
    <property type="entry name" value="Peripla_BP_I"/>
</dbReference>
<gene>
    <name evidence="11" type="ORF">JYU34_008463</name>
</gene>
<dbReference type="EMBL" id="JAHIBW010000012">
    <property type="protein sequence ID" value="KAG7305911.1"/>
    <property type="molecule type" value="Genomic_DNA"/>
</dbReference>
<keyword evidence="5" id="KW-0472">Membrane</keyword>
<dbReference type="PANTHER" id="PTHR10519:SF46">
    <property type="entry name" value="METABOTROPIC GABA-B RECEPTOR SUBTYPE 3, ISOFORM A"/>
    <property type="match status" value="1"/>
</dbReference>
<evidence type="ECO:0000256" key="1">
    <source>
        <dbReference type="ARBA" id="ARBA00004370"/>
    </source>
</evidence>
<dbReference type="PRINTS" id="PR01176">
    <property type="entry name" value="GABABRECEPTR"/>
</dbReference>
<feature type="domain" description="Receptor ligand binding region" evidence="10">
    <location>
        <begin position="297"/>
        <end position="410"/>
    </location>
</feature>
<sequence>MRRPARALPPPHRCPPLYGPLKITSTLLALLVTLLPVSHTTPMTPNLLDPSNNTESINHAVINISKVNTSNIDVVNVSDSREYQAELNWTRRKNVNSDVDLSVVDISNISDTIIYDNELVNNSEVISLKSTLENAVKDATDNGNSVYSLAQSNVQLAETESSIEKLKVDDEDRSKIYFDFSSTINKNTVENEKNIETTTDNSIFADDNALFAELNDTFVNETVSFDDIVLLNDSVQDNHSFKIPSSPITKFGVTPLQTAKPGFMREPPPQSPRTISILGLFELSVGARPRPDGRSELAAARLAVNHVNRRNLLPGYALTLVTNDTKCDPGVGVDRLFHALYAPRAARMLMLLGTACSDVTETIAKIVPYWNIVQVSFGSTSPALSDRSEFPLFCRTVAPDSSHNPARIAFI</sequence>
<dbReference type="PANTHER" id="PTHR10519">
    <property type="entry name" value="GABA-B RECEPTOR"/>
    <property type="match status" value="1"/>
</dbReference>
<evidence type="ECO:0000256" key="7">
    <source>
        <dbReference type="ARBA" id="ARBA00023180"/>
    </source>
</evidence>
<keyword evidence="6" id="KW-0675">Receptor</keyword>
<evidence type="ECO:0000256" key="4">
    <source>
        <dbReference type="ARBA" id="ARBA00023040"/>
    </source>
</evidence>
<organism evidence="11 12">
    <name type="scientific">Plutella xylostella</name>
    <name type="common">Diamondback moth</name>
    <name type="synonym">Plutella maculipennis</name>
    <dbReference type="NCBI Taxonomy" id="51655"/>
    <lineage>
        <taxon>Eukaryota</taxon>
        <taxon>Metazoa</taxon>
        <taxon>Ecdysozoa</taxon>
        <taxon>Arthropoda</taxon>
        <taxon>Hexapoda</taxon>
        <taxon>Insecta</taxon>
        <taxon>Pterygota</taxon>
        <taxon>Neoptera</taxon>
        <taxon>Endopterygota</taxon>
        <taxon>Lepidoptera</taxon>
        <taxon>Glossata</taxon>
        <taxon>Ditrysia</taxon>
        <taxon>Yponomeutoidea</taxon>
        <taxon>Plutellidae</taxon>
        <taxon>Plutella</taxon>
    </lineage>
</organism>
<dbReference type="Proteomes" id="UP000823941">
    <property type="component" value="Chromosome 12"/>
</dbReference>
<protein>
    <recommendedName>
        <fullName evidence="10">Receptor ligand binding region domain-containing protein</fullName>
    </recommendedName>
</protein>
<dbReference type="Pfam" id="PF01094">
    <property type="entry name" value="ANF_receptor"/>
    <property type="match status" value="1"/>
</dbReference>